<evidence type="ECO:0000313" key="4">
    <source>
        <dbReference type="Proteomes" id="UP000192501"/>
    </source>
</evidence>
<dbReference type="GO" id="GO:0000014">
    <property type="term" value="F:single-stranded DNA endodeoxyribonuclease activity"/>
    <property type="evidence" value="ECO:0007669"/>
    <property type="project" value="TreeGrafter"/>
</dbReference>
<dbReference type="PANTHER" id="PTHR10139:SF1">
    <property type="entry name" value="DOUBLE-STRAND BREAK REPAIR PROTEIN MRE11"/>
    <property type="match status" value="1"/>
</dbReference>
<dbReference type="GO" id="GO:0030870">
    <property type="term" value="C:Mre11 complex"/>
    <property type="evidence" value="ECO:0007669"/>
    <property type="project" value="TreeGrafter"/>
</dbReference>
<dbReference type="GO" id="GO:0097552">
    <property type="term" value="P:mitochondrial double-strand break repair via homologous recombination"/>
    <property type="evidence" value="ECO:0007669"/>
    <property type="project" value="TreeGrafter"/>
</dbReference>
<dbReference type="Proteomes" id="UP000192501">
    <property type="component" value="Unassembled WGS sequence"/>
</dbReference>
<dbReference type="SUPFAM" id="SSF56300">
    <property type="entry name" value="Metallo-dependent phosphatases"/>
    <property type="match status" value="1"/>
</dbReference>
<dbReference type="CDD" id="cd00840">
    <property type="entry name" value="MPP_Mre11_N"/>
    <property type="match status" value="1"/>
</dbReference>
<dbReference type="GO" id="GO:0000723">
    <property type="term" value="P:telomere maintenance"/>
    <property type="evidence" value="ECO:0007669"/>
    <property type="project" value="TreeGrafter"/>
</dbReference>
<dbReference type="InterPro" id="IPR004843">
    <property type="entry name" value="Calcineurin-like_PHP"/>
</dbReference>
<dbReference type="InterPro" id="IPR007281">
    <property type="entry name" value="Mre11_DNA-bd"/>
</dbReference>
<organism evidence="3 4">
    <name type="scientific">Hepatospora eriocheir</name>
    <dbReference type="NCBI Taxonomy" id="1081669"/>
    <lineage>
        <taxon>Eukaryota</taxon>
        <taxon>Fungi</taxon>
        <taxon>Fungi incertae sedis</taxon>
        <taxon>Microsporidia</taxon>
        <taxon>Hepatosporidae</taxon>
        <taxon>Hepatospora</taxon>
    </lineage>
</organism>
<dbReference type="Pfam" id="PF00149">
    <property type="entry name" value="Metallophos"/>
    <property type="match status" value="1"/>
</dbReference>
<dbReference type="VEuPathDB" id="MicrosporidiaDB:HERIO_27"/>
<feature type="domain" description="Mre11 DNA-binding" evidence="2">
    <location>
        <begin position="274"/>
        <end position="408"/>
    </location>
</feature>
<evidence type="ECO:0000259" key="2">
    <source>
        <dbReference type="SMART" id="SM01347"/>
    </source>
</evidence>
<protein>
    <submittedName>
        <fullName evidence="3">MRE11</fullName>
    </submittedName>
</protein>
<dbReference type="GO" id="GO:0007095">
    <property type="term" value="P:mitotic G2 DNA damage checkpoint signaling"/>
    <property type="evidence" value="ECO:0007669"/>
    <property type="project" value="TreeGrafter"/>
</dbReference>
<reference evidence="3 4" key="1">
    <citation type="journal article" date="2017" name="Environ. Microbiol.">
        <title>Decay of the glycolytic pathway and adaptation to intranuclear parasitism within Enterocytozoonidae microsporidia.</title>
        <authorList>
            <person name="Wiredu Boakye D."/>
            <person name="Jaroenlak P."/>
            <person name="Prachumwat A."/>
            <person name="Williams T.A."/>
            <person name="Bateman K.S."/>
            <person name="Itsathitphaisarn O."/>
            <person name="Sritunyalucksana K."/>
            <person name="Paszkiewicz K.H."/>
            <person name="Moore K.A."/>
            <person name="Stentiford G.D."/>
            <person name="Williams B.A."/>
        </authorList>
    </citation>
    <scope>NUCLEOTIDE SEQUENCE [LARGE SCALE GENOMIC DNA]</scope>
    <source>
        <strain evidence="4">canceri</strain>
    </source>
</reference>
<proteinExistence type="predicted"/>
<dbReference type="InterPro" id="IPR038487">
    <property type="entry name" value="Mre11_capping_dom"/>
</dbReference>
<dbReference type="GO" id="GO:0042138">
    <property type="term" value="P:meiotic DNA double-strand break formation"/>
    <property type="evidence" value="ECO:0007669"/>
    <property type="project" value="TreeGrafter"/>
</dbReference>
<evidence type="ECO:0000313" key="3">
    <source>
        <dbReference type="EMBL" id="ORD99960.1"/>
    </source>
</evidence>
<accession>A0A1X0QJK2</accession>
<dbReference type="GO" id="GO:0030145">
    <property type="term" value="F:manganese ion binding"/>
    <property type="evidence" value="ECO:0007669"/>
    <property type="project" value="InterPro"/>
</dbReference>
<dbReference type="SMART" id="SM01347">
    <property type="entry name" value="Mre11_DNA_bind"/>
    <property type="match status" value="1"/>
</dbReference>
<dbReference type="Gene3D" id="3.60.21.10">
    <property type="match status" value="1"/>
</dbReference>
<dbReference type="EMBL" id="LTAI01000084">
    <property type="protein sequence ID" value="ORD99960.1"/>
    <property type="molecule type" value="Genomic_DNA"/>
</dbReference>
<dbReference type="GO" id="GO:0000724">
    <property type="term" value="P:double-strand break repair via homologous recombination"/>
    <property type="evidence" value="ECO:0007669"/>
    <property type="project" value="TreeGrafter"/>
</dbReference>
<dbReference type="InterPro" id="IPR041796">
    <property type="entry name" value="Mre11_N"/>
</dbReference>
<dbReference type="GO" id="GO:0035861">
    <property type="term" value="C:site of double-strand break"/>
    <property type="evidence" value="ECO:0007669"/>
    <property type="project" value="TreeGrafter"/>
</dbReference>
<dbReference type="Pfam" id="PF04152">
    <property type="entry name" value="Mre11_DNA_bind"/>
    <property type="match status" value="1"/>
</dbReference>
<keyword evidence="1" id="KW-0378">Hydrolase</keyword>
<dbReference type="AlphaFoldDB" id="A0A1X0QJK2"/>
<name>A0A1X0QJK2_9MICR</name>
<gene>
    <name evidence="3" type="primary">MRE11</name>
    <name evidence="3" type="ORF">A0H76_2597</name>
</gene>
<dbReference type="VEuPathDB" id="MicrosporidiaDB:A0H76_2597"/>
<comment type="caution">
    <text evidence="3">The sequence shown here is derived from an EMBL/GenBank/DDBJ whole genome shotgun (WGS) entry which is preliminary data.</text>
</comment>
<dbReference type="Gene3D" id="3.30.110.110">
    <property type="entry name" value="Mre11, capping domain"/>
    <property type="match status" value="1"/>
</dbReference>
<dbReference type="InterPro" id="IPR029052">
    <property type="entry name" value="Metallo-depent_PP-like"/>
</dbReference>
<dbReference type="GO" id="GO:0006303">
    <property type="term" value="P:double-strand break repair via nonhomologous end joining"/>
    <property type="evidence" value="ECO:0007669"/>
    <property type="project" value="TreeGrafter"/>
</dbReference>
<evidence type="ECO:0000256" key="1">
    <source>
        <dbReference type="ARBA" id="ARBA00022801"/>
    </source>
</evidence>
<dbReference type="PANTHER" id="PTHR10139">
    <property type="entry name" value="DOUBLE-STRAND BREAK REPAIR PROTEIN MRE11"/>
    <property type="match status" value="1"/>
</dbReference>
<sequence length="467" mass="54255">MKILITSDNHLGYNETDIIRGDDSFNTFQEILKQANDENVDFILQGGDLFHYNKPSRNTYNKTVNLLTENCLGENSLVIFKNTQEPNRSVQTNVFLNKDQQDVNIRMPIISIHGNHDDPSGHNSVSPLDILNSAKFINYVGKVETSDEIIIKPILIEKSGVKIALYPLGYIKDRRLYRMFTKNKVIFDRPDSDEYYNILMVHQNRVFRNEEYLPLEFIPEWFNLAIYGHEHASIKLTEKNLDVIQVGSSVRTSLSLDETGAKYSYLLEFIDSEWKITRKELKTVRSFILDAIKITGSNIEDQIKEKLNLMLSKIQREENNDLLPLIRLKVEMDNEKNLNRYSLKAFVEDKIANPNDFIRITRKVDKKTDTTVSVSKTITMNDIFLKMLQRENLVTLKETKIVDALNEFINRSNKNSFTQILQESKTKLFEKINVKDLVSDEIENLIKEISSKLFNDDVQIKKLKLTE</sequence>